<feature type="region of interest" description="Disordered" evidence="1">
    <location>
        <begin position="66"/>
        <end position="91"/>
    </location>
</feature>
<organism evidence="3 4">
    <name type="scientific">Alectoria fallacina</name>
    <dbReference type="NCBI Taxonomy" id="1903189"/>
    <lineage>
        <taxon>Eukaryota</taxon>
        <taxon>Fungi</taxon>
        <taxon>Dikarya</taxon>
        <taxon>Ascomycota</taxon>
        <taxon>Pezizomycotina</taxon>
        <taxon>Lecanoromycetes</taxon>
        <taxon>OSLEUM clade</taxon>
        <taxon>Lecanoromycetidae</taxon>
        <taxon>Lecanorales</taxon>
        <taxon>Lecanorineae</taxon>
        <taxon>Parmeliaceae</taxon>
        <taxon>Alectoria</taxon>
    </lineage>
</organism>
<keyword evidence="2" id="KW-0472">Membrane</keyword>
<evidence type="ECO:0000313" key="3">
    <source>
        <dbReference type="EMBL" id="CAF9938524.1"/>
    </source>
</evidence>
<keyword evidence="2" id="KW-1133">Transmembrane helix</keyword>
<dbReference type="AlphaFoldDB" id="A0A8H3PE96"/>
<dbReference type="EMBL" id="CAJPDR010000516">
    <property type="protein sequence ID" value="CAF9938524.1"/>
    <property type="molecule type" value="Genomic_DNA"/>
</dbReference>
<evidence type="ECO:0000256" key="2">
    <source>
        <dbReference type="SAM" id="Phobius"/>
    </source>
</evidence>
<keyword evidence="2" id="KW-0812">Transmembrane</keyword>
<protein>
    <submittedName>
        <fullName evidence="3">Uncharacterized protein</fullName>
    </submittedName>
</protein>
<evidence type="ECO:0000256" key="1">
    <source>
        <dbReference type="SAM" id="MobiDB-lite"/>
    </source>
</evidence>
<keyword evidence="4" id="KW-1185">Reference proteome</keyword>
<dbReference type="Pfam" id="PF11927">
    <property type="entry name" value="HODM_asu-like"/>
    <property type="match status" value="1"/>
</dbReference>
<reference evidence="3" key="1">
    <citation type="submission" date="2021-03" db="EMBL/GenBank/DDBJ databases">
        <authorList>
            <person name="Tagirdzhanova G."/>
        </authorList>
    </citation>
    <scope>NUCLEOTIDE SEQUENCE</scope>
</reference>
<comment type="caution">
    <text evidence="3">The sequence shown here is derived from an EMBL/GenBank/DDBJ whole genome shotgun (WGS) entry which is preliminary data.</text>
</comment>
<evidence type="ECO:0000313" key="4">
    <source>
        <dbReference type="Proteomes" id="UP000664203"/>
    </source>
</evidence>
<accession>A0A8H3PE96</accession>
<name>A0A8H3PE96_9LECA</name>
<proteinExistence type="predicted"/>
<gene>
    <name evidence="3" type="ORF">ALECFALPRED_007714</name>
</gene>
<dbReference type="OrthoDB" id="5043642at2759"/>
<feature type="transmembrane region" description="Helical" evidence="2">
    <location>
        <begin position="24"/>
        <end position="44"/>
    </location>
</feature>
<dbReference type="InterPro" id="IPR021848">
    <property type="entry name" value="HODM_asu-like"/>
</dbReference>
<dbReference type="Proteomes" id="UP000664203">
    <property type="component" value="Unassembled WGS sequence"/>
</dbReference>
<sequence length="524" mass="60551">MNTWYESDIWEAIESLQDYMPSGQPLICLAIVVLLSNLALLVLTKSQRETLYARVSSWAPAVTRGRRISSASTPPRSLTPEKKVQNNAPPPVDYKDLFPPSSREALLKASQSLSSSQKKGIGRREVNQEEFVKNVIPFEADYSECGPSTYTPMEISMAEIKALGDFPDYSKLSGVPLPEAYKEFEIEKAQPRPYRPFRWTYHQTMAYSKLEPDWWLELESKYATRIAERKELFERHGKLVLNYLPGSELACKEIMENALQFVCARYPQYFSLSQSKSKGYVFHNGILNSETVIKDLHPLHVLLENVPEDFAVMLRNPEDGMYYFRAGLLCSSLGWNVDTKLGMQLKEIHSPIPDYKAKMEFSMDRYFSRLPSDRPIQRGSWGLEVDTPLFMPPGDPHENFRSLQVPNLSLSRIHLRVDWQTLRRLPLSGAIIFNFKALFTPVEEFRNEAYVPALVAKVLKEGKRALMEYKNTWHVEHVVVPKLEEWAREQEEDGVTQKDWEVRTLDESPWFPGWEEKWHGQQGF</sequence>